<accession>A0A0D0CCT6</accession>
<dbReference type="Proteomes" id="UP000053593">
    <property type="component" value="Unassembled WGS sequence"/>
</dbReference>
<evidence type="ECO:0000313" key="2">
    <source>
        <dbReference type="Proteomes" id="UP000053593"/>
    </source>
</evidence>
<dbReference type="AlphaFoldDB" id="A0A0D0CCT6"/>
<protein>
    <submittedName>
        <fullName evidence="1">Uncharacterized protein</fullName>
    </submittedName>
</protein>
<reference evidence="1 2" key="1">
    <citation type="submission" date="2014-04" db="EMBL/GenBank/DDBJ databases">
        <title>Evolutionary Origins and Diversification of the Mycorrhizal Mutualists.</title>
        <authorList>
            <consortium name="DOE Joint Genome Institute"/>
            <consortium name="Mycorrhizal Genomics Consortium"/>
            <person name="Kohler A."/>
            <person name="Kuo A."/>
            <person name="Nagy L.G."/>
            <person name="Floudas D."/>
            <person name="Copeland A."/>
            <person name="Barry K.W."/>
            <person name="Cichocki N."/>
            <person name="Veneault-Fourrey C."/>
            <person name="LaButti K."/>
            <person name="Lindquist E.A."/>
            <person name="Lipzen A."/>
            <person name="Lundell T."/>
            <person name="Morin E."/>
            <person name="Murat C."/>
            <person name="Riley R."/>
            <person name="Ohm R."/>
            <person name="Sun H."/>
            <person name="Tunlid A."/>
            <person name="Henrissat B."/>
            <person name="Grigoriev I.V."/>
            <person name="Hibbett D.S."/>
            <person name="Martin F."/>
        </authorList>
    </citation>
    <scope>NUCLEOTIDE SEQUENCE [LARGE SCALE GENOMIC DNA]</scope>
    <source>
        <strain evidence="1 2">FD-317 M1</strain>
    </source>
</reference>
<proteinExistence type="predicted"/>
<dbReference type="HOGENOM" id="CLU_2961005_0_0_1"/>
<organism evidence="1 2">
    <name type="scientific">Collybiopsis luxurians FD-317 M1</name>
    <dbReference type="NCBI Taxonomy" id="944289"/>
    <lineage>
        <taxon>Eukaryota</taxon>
        <taxon>Fungi</taxon>
        <taxon>Dikarya</taxon>
        <taxon>Basidiomycota</taxon>
        <taxon>Agaricomycotina</taxon>
        <taxon>Agaricomycetes</taxon>
        <taxon>Agaricomycetidae</taxon>
        <taxon>Agaricales</taxon>
        <taxon>Marasmiineae</taxon>
        <taxon>Omphalotaceae</taxon>
        <taxon>Collybiopsis</taxon>
        <taxon>Collybiopsis luxurians</taxon>
    </lineage>
</organism>
<sequence length="59" mass="6953">MLLCLSLSGLDKTRQSTVLKRLAEIDTAIRSRRTKFRPCFVIPDRNENLSRGHLRWLRN</sequence>
<name>A0A0D0CCT6_9AGAR</name>
<keyword evidence="2" id="KW-1185">Reference proteome</keyword>
<dbReference type="EMBL" id="KN834838">
    <property type="protein sequence ID" value="KIK52748.1"/>
    <property type="molecule type" value="Genomic_DNA"/>
</dbReference>
<evidence type="ECO:0000313" key="1">
    <source>
        <dbReference type="EMBL" id="KIK52748.1"/>
    </source>
</evidence>
<gene>
    <name evidence="1" type="ORF">GYMLUDRAFT_49790</name>
</gene>